<reference evidence="2" key="1">
    <citation type="journal article" date="2019" name="Int. J. Syst. Evol. Microbiol.">
        <title>The Global Catalogue of Microorganisms (GCM) 10K type strain sequencing project: providing services to taxonomists for standard genome sequencing and annotation.</title>
        <authorList>
            <consortium name="The Broad Institute Genomics Platform"/>
            <consortium name="The Broad Institute Genome Sequencing Center for Infectious Disease"/>
            <person name="Wu L."/>
            <person name="Ma J."/>
        </authorList>
    </citation>
    <scope>NUCLEOTIDE SEQUENCE [LARGE SCALE GENOMIC DNA]</scope>
    <source>
        <strain evidence="2">CGMCC 4.7396</strain>
    </source>
</reference>
<comment type="caution">
    <text evidence="1">The sequence shown here is derived from an EMBL/GenBank/DDBJ whole genome shotgun (WGS) entry which is preliminary data.</text>
</comment>
<proteinExistence type="predicted"/>
<evidence type="ECO:0000313" key="2">
    <source>
        <dbReference type="Proteomes" id="UP001595712"/>
    </source>
</evidence>
<keyword evidence="2" id="KW-1185">Reference proteome</keyword>
<evidence type="ECO:0000313" key="1">
    <source>
        <dbReference type="EMBL" id="MFC3494046.1"/>
    </source>
</evidence>
<gene>
    <name evidence="1" type="ORF">ACFO8M_16315</name>
</gene>
<protein>
    <submittedName>
        <fullName evidence="1">YdeI family protein</fullName>
    </submittedName>
</protein>
<dbReference type="Proteomes" id="UP001595712">
    <property type="component" value="Unassembled WGS sequence"/>
</dbReference>
<organism evidence="1 2">
    <name type="scientific">Glycomyces rhizosphaerae</name>
    <dbReference type="NCBI Taxonomy" id="2054422"/>
    <lineage>
        <taxon>Bacteria</taxon>
        <taxon>Bacillati</taxon>
        <taxon>Actinomycetota</taxon>
        <taxon>Actinomycetes</taxon>
        <taxon>Glycomycetales</taxon>
        <taxon>Glycomycetaceae</taxon>
        <taxon>Glycomyces</taxon>
    </lineage>
</organism>
<dbReference type="EMBL" id="JBHRWO010000012">
    <property type="protein sequence ID" value="MFC3494046.1"/>
    <property type="molecule type" value="Genomic_DNA"/>
</dbReference>
<name>A0ABV7PZP6_9ACTN</name>
<dbReference type="RefSeq" id="WP_387977440.1">
    <property type="nucleotide sequence ID" value="NZ_JBHRWO010000012.1"/>
</dbReference>
<sequence>MSVEVLDFADGDEWEAWLEAHPDEREVWLRIGKERSPEGRLRIGPALESALCFGWIDGHRKALDGDSFLQRYSPRTKRSPWSRRNRGIAEALIAAGRMRPAGLAEIERAKAEGRWPADD</sequence>
<accession>A0ABV7PZP6</accession>